<reference evidence="1 2" key="1">
    <citation type="journal article" date="2011" name="J. Bacteriol.">
        <title>Genome sequence of strain IMCC3088, a proteorhodopsin-containing marine bacterium belonging to the OM60/NOR5 clade.</title>
        <authorList>
            <person name="Jang Y."/>
            <person name="Oh H.M."/>
            <person name="Kang I."/>
            <person name="Lee K."/>
            <person name="Yang S.J."/>
            <person name="Cho J.C."/>
        </authorList>
    </citation>
    <scope>NUCLEOTIDE SEQUENCE [LARGE SCALE GENOMIC DNA]</scope>
    <source>
        <strain evidence="1 2">IMCC3088</strain>
    </source>
</reference>
<dbReference type="Proteomes" id="UP000005615">
    <property type="component" value="Unassembled WGS sequence"/>
</dbReference>
<keyword evidence="2" id="KW-1185">Reference proteome</keyword>
<sequence length="109" mass="12137">MATERIKIAELLLDLECLMRQRGFWSHSPPPSSGYLSQVPFAADCWSLEQWLQFTFIPKIRAILEGNEALPERCSIAPMVMSQGCGVGMDLTCLEPLLKALDEVISQAP</sequence>
<dbReference type="OrthoDB" id="8794567at2"/>
<protein>
    <submittedName>
        <fullName evidence="1">Uncharacterized protein</fullName>
    </submittedName>
</protein>
<gene>
    <name evidence="1" type="ORF">IMCC3088_1548</name>
</gene>
<proteinExistence type="predicted"/>
<accession>F3KYF3</accession>
<dbReference type="EMBL" id="AEIG01000003">
    <property type="protein sequence ID" value="EGG30888.1"/>
    <property type="molecule type" value="Genomic_DNA"/>
</dbReference>
<dbReference type="PANTHER" id="PTHR39586">
    <property type="entry name" value="CYTOPLASMIC PROTEIN-RELATED"/>
    <property type="match status" value="1"/>
</dbReference>
<evidence type="ECO:0000313" key="2">
    <source>
        <dbReference type="Proteomes" id="UP000005615"/>
    </source>
</evidence>
<dbReference type="Gene3D" id="1.20.1440.40">
    <property type="entry name" value="YqcC-like"/>
    <property type="match status" value="1"/>
</dbReference>
<dbReference type="RefSeq" id="WP_009574431.1">
    <property type="nucleotide sequence ID" value="NZ_AEIG01000003.1"/>
</dbReference>
<dbReference type="SUPFAM" id="SSF158452">
    <property type="entry name" value="YqcC-like"/>
    <property type="match status" value="1"/>
</dbReference>
<evidence type="ECO:0000313" key="1">
    <source>
        <dbReference type="EMBL" id="EGG30888.1"/>
    </source>
</evidence>
<dbReference type="AlphaFoldDB" id="F3KYF3"/>
<dbReference type="eggNOG" id="COG3098">
    <property type="taxonomic scope" value="Bacteria"/>
</dbReference>
<dbReference type="GO" id="GO:0044010">
    <property type="term" value="P:single-species biofilm formation"/>
    <property type="evidence" value="ECO:0007669"/>
    <property type="project" value="TreeGrafter"/>
</dbReference>
<dbReference type="Pfam" id="PF04287">
    <property type="entry name" value="DUF446"/>
    <property type="match status" value="1"/>
</dbReference>
<comment type="caution">
    <text evidence="1">The sequence shown here is derived from an EMBL/GenBank/DDBJ whole genome shotgun (WGS) entry which is preliminary data.</text>
</comment>
<dbReference type="InterPro" id="IPR036814">
    <property type="entry name" value="YqcC-like_sf"/>
</dbReference>
<dbReference type="STRING" id="2518989.IMCC3088_1548"/>
<organism evidence="1 2">
    <name type="scientific">Aequoribacter fuscus</name>
    <dbReference type="NCBI Taxonomy" id="2518989"/>
    <lineage>
        <taxon>Bacteria</taxon>
        <taxon>Pseudomonadati</taxon>
        <taxon>Pseudomonadota</taxon>
        <taxon>Gammaproteobacteria</taxon>
        <taxon>Cellvibrionales</taxon>
        <taxon>Halieaceae</taxon>
        <taxon>Aequoribacter</taxon>
    </lineage>
</organism>
<dbReference type="PANTHER" id="PTHR39586:SF1">
    <property type="entry name" value="CYTOPLASMIC PROTEIN"/>
    <property type="match status" value="1"/>
</dbReference>
<dbReference type="InterPro" id="IPR023376">
    <property type="entry name" value="YqcC-like_dom"/>
</dbReference>
<dbReference type="InterPro" id="IPR007384">
    <property type="entry name" value="UCP006257"/>
</dbReference>
<name>F3KYF3_9GAMM</name>